<protein>
    <recommendedName>
        <fullName evidence="5">tRNA pseudouridine synthase B</fullName>
        <ecNumber evidence="5">5.4.99.25</ecNumber>
    </recommendedName>
    <alternativeName>
        <fullName evidence="5">tRNA pseudouridine(55) synthase</fullName>
        <shortName evidence="5">Psi55 synthase</shortName>
    </alternativeName>
    <alternativeName>
        <fullName evidence="5">tRNA pseudouridylate synthase</fullName>
    </alternativeName>
    <alternativeName>
        <fullName evidence="5">tRNA-uridine isomerase</fullName>
    </alternativeName>
</protein>
<evidence type="ECO:0000259" key="8">
    <source>
        <dbReference type="Pfam" id="PF16198"/>
    </source>
</evidence>
<evidence type="ECO:0000313" key="9">
    <source>
        <dbReference type="EMBL" id="OGI43654.1"/>
    </source>
</evidence>
<dbReference type="SUPFAM" id="SSF55120">
    <property type="entry name" value="Pseudouridine synthase"/>
    <property type="match status" value="1"/>
</dbReference>
<comment type="function">
    <text evidence="5">Responsible for synthesis of pseudouridine from uracil-55 in the psi GC loop of transfer RNAs.</text>
</comment>
<dbReference type="InterPro" id="IPR014780">
    <property type="entry name" value="tRNA_psdUridine_synth_TruB"/>
</dbReference>
<dbReference type="CDD" id="cd02573">
    <property type="entry name" value="PseudoU_synth_EcTruB"/>
    <property type="match status" value="1"/>
</dbReference>
<dbReference type="InterPro" id="IPR032819">
    <property type="entry name" value="TruB_C"/>
</dbReference>
<dbReference type="Gene3D" id="3.30.2350.10">
    <property type="entry name" value="Pseudouridine synthase"/>
    <property type="match status" value="1"/>
</dbReference>
<dbReference type="Pfam" id="PF09157">
    <property type="entry name" value="TruB-C_2"/>
    <property type="match status" value="1"/>
</dbReference>
<dbReference type="SUPFAM" id="SSF88697">
    <property type="entry name" value="PUA domain-like"/>
    <property type="match status" value="1"/>
</dbReference>
<feature type="active site" description="Nucleophile" evidence="5">
    <location>
        <position position="40"/>
    </location>
</feature>
<evidence type="ECO:0000259" key="6">
    <source>
        <dbReference type="Pfam" id="PF01509"/>
    </source>
</evidence>
<proteinExistence type="inferred from homology"/>
<evidence type="ECO:0000256" key="2">
    <source>
        <dbReference type="ARBA" id="ARBA00005642"/>
    </source>
</evidence>
<dbReference type="InterPro" id="IPR020103">
    <property type="entry name" value="PsdUridine_synth_cat_dom_sf"/>
</dbReference>
<dbReference type="AlphaFoldDB" id="A0A1F6TEW6"/>
<dbReference type="EC" id="5.4.99.25" evidence="5"/>
<dbReference type="Pfam" id="PF01509">
    <property type="entry name" value="TruB_N"/>
    <property type="match status" value="1"/>
</dbReference>
<feature type="domain" description="Pseudouridine synthase II N-terminal" evidence="6">
    <location>
        <begin position="25"/>
        <end position="172"/>
    </location>
</feature>
<evidence type="ECO:0000256" key="1">
    <source>
        <dbReference type="ARBA" id="ARBA00000385"/>
    </source>
</evidence>
<dbReference type="GO" id="GO:0160148">
    <property type="term" value="F:tRNA pseudouridine(55) synthase activity"/>
    <property type="evidence" value="ECO:0007669"/>
    <property type="project" value="UniProtKB-EC"/>
</dbReference>
<organism evidence="9 10">
    <name type="scientific">Candidatus Muproteobacteria bacterium RBG_16_65_31</name>
    <dbReference type="NCBI Taxonomy" id="1817759"/>
    <lineage>
        <taxon>Bacteria</taxon>
        <taxon>Pseudomonadati</taxon>
        <taxon>Pseudomonadota</taxon>
        <taxon>Candidatus Muproteobacteria</taxon>
    </lineage>
</organism>
<dbReference type="HAMAP" id="MF_01080">
    <property type="entry name" value="TruB_bact"/>
    <property type="match status" value="1"/>
</dbReference>
<evidence type="ECO:0000256" key="4">
    <source>
        <dbReference type="ARBA" id="ARBA00023235"/>
    </source>
</evidence>
<dbReference type="GO" id="GO:1990481">
    <property type="term" value="P:mRNA pseudouridine synthesis"/>
    <property type="evidence" value="ECO:0007669"/>
    <property type="project" value="TreeGrafter"/>
</dbReference>
<dbReference type="PANTHER" id="PTHR13767:SF2">
    <property type="entry name" value="PSEUDOURIDYLATE SYNTHASE TRUB1"/>
    <property type="match status" value="1"/>
</dbReference>
<dbReference type="GO" id="GO:0003723">
    <property type="term" value="F:RNA binding"/>
    <property type="evidence" value="ECO:0007669"/>
    <property type="project" value="InterPro"/>
</dbReference>
<name>A0A1F6TEW6_9PROT</name>
<dbReference type="InterPro" id="IPR002501">
    <property type="entry name" value="PsdUridine_synth_N"/>
</dbReference>
<dbReference type="InterPro" id="IPR015240">
    <property type="entry name" value="tRNA_sdUridine_synth_fam1_C"/>
</dbReference>
<comment type="caution">
    <text evidence="9">The sequence shown here is derived from an EMBL/GenBank/DDBJ whole genome shotgun (WGS) entry which is preliminary data.</text>
</comment>
<gene>
    <name evidence="5" type="primary">truB</name>
    <name evidence="9" type="ORF">A2V92_04930</name>
</gene>
<dbReference type="InterPro" id="IPR015947">
    <property type="entry name" value="PUA-like_sf"/>
</dbReference>
<keyword evidence="3 5" id="KW-0819">tRNA processing</keyword>
<feature type="domain" description="tRNA pseudouridylate synthase B C-terminal" evidence="8">
    <location>
        <begin position="173"/>
        <end position="231"/>
    </location>
</feature>
<dbReference type="Gene3D" id="2.30.130.10">
    <property type="entry name" value="PUA domain"/>
    <property type="match status" value="1"/>
</dbReference>
<feature type="domain" description="tRNA pseudouridine synthase II TruB subfamily 1 C-terminal" evidence="7">
    <location>
        <begin position="235"/>
        <end position="291"/>
    </location>
</feature>
<comment type="catalytic activity">
    <reaction evidence="1 5">
        <text>uridine(55) in tRNA = pseudouridine(55) in tRNA</text>
        <dbReference type="Rhea" id="RHEA:42532"/>
        <dbReference type="Rhea" id="RHEA-COMP:10101"/>
        <dbReference type="Rhea" id="RHEA-COMP:10102"/>
        <dbReference type="ChEBI" id="CHEBI:65314"/>
        <dbReference type="ChEBI" id="CHEBI:65315"/>
        <dbReference type="EC" id="5.4.99.25"/>
    </reaction>
</comment>
<dbReference type="InterPro" id="IPR036974">
    <property type="entry name" value="PUA_sf"/>
</dbReference>
<accession>A0A1F6TEW6</accession>
<dbReference type="Pfam" id="PF16198">
    <property type="entry name" value="TruB_C_2"/>
    <property type="match status" value="1"/>
</dbReference>
<evidence type="ECO:0000313" key="10">
    <source>
        <dbReference type="Proteomes" id="UP000179344"/>
    </source>
</evidence>
<dbReference type="Proteomes" id="UP000179344">
    <property type="component" value="Unassembled WGS sequence"/>
</dbReference>
<comment type="similarity">
    <text evidence="2 5">Belongs to the pseudouridine synthase TruB family. Type 1 subfamily.</text>
</comment>
<keyword evidence="4 5" id="KW-0413">Isomerase</keyword>
<dbReference type="GO" id="GO:0031119">
    <property type="term" value="P:tRNA pseudouridine synthesis"/>
    <property type="evidence" value="ECO:0007669"/>
    <property type="project" value="UniProtKB-UniRule"/>
</dbReference>
<dbReference type="FunFam" id="2.30.130.10:FF:000012">
    <property type="entry name" value="tRNA pseudouridine synthase B"/>
    <property type="match status" value="1"/>
</dbReference>
<evidence type="ECO:0000259" key="7">
    <source>
        <dbReference type="Pfam" id="PF09157"/>
    </source>
</evidence>
<dbReference type="EMBL" id="MFST01000105">
    <property type="protein sequence ID" value="OGI43654.1"/>
    <property type="molecule type" value="Genomic_DNA"/>
</dbReference>
<dbReference type="PANTHER" id="PTHR13767">
    <property type="entry name" value="TRNA-PSEUDOURIDINE SYNTHASE"/>
    <property type="match status" value="1"/>
</dbReference>
<reference evidence="9 10" key="1">
    <citation type="journal article" date="2016" name="Nat. Commun.">
        <title>Thousands of microbial genomes shed light on interconnected biogeochemical processes in an aquifer system.</title>
        <authorList>
            <person name="Anantharaman K."/>
            <person name="Brown C.T."/>
            <person name="Hug L.A."/>
            <person name="Sharon I."/>
            <person name="Castelle C.J."/>
            <person name="Probst A.J."/>
            <person name="Thomas B.C."/>
            <person name="Singh A."/>
            <person name="Wilkins M.J."/>
            <person name="Karaoz U."/>
            <person name="Brodie E.L."/>
            <person name="Williams K.H."/>
            <person name="Hubbard S.S."/>
            <person name="Banfield J.F."/>
        </authorList>
    </citation>
    <scope>NUCLEOTIDE SEQUENCE [LARGE SCALE GENOMIC DNA]</scope>
</reference>
<dbReference type="NCBIfam" id="TIGR00431">
    <property type="entry name" value="TruB"/>
    <property type="match status" value="1"/>
</dbReference>
<sequence>MSVDGLLLLDKPQGMTSNQALQAAKRLLNACKGGHTGSLDPIATGLLPLTFGEATKVSRFLFDADKRYWTVFRLGVSTATYDAEGEVTATRDVAVTRGQVERALKPFSGEIEQVPPMYSAIKREGRALYHLARAGVEVERAPRKVRIHEIRLLGLERDRLELEIACSKGTYIRSLAHDLGAALGCGAHVAELRRTAVGDLGIEQAVRLDTLGQQPTQEARERLLLPMDAMLRGMPDVHLTPLAAHYLRQGQPVSMQHGRAPGWVRIYEGEDRFLGMGQVLDDGRVAPRRLVAGARKL</sequence>
<evidence type="ECO:0000256" key="5">
    <source>
        <dbReference type="HAMAP-Rule" id="MF_01080"/>
    </source>
</evidence>
<dbReference type="CDD" id="cd21152">
    <property type="entry name" value="PUA_TruB_bacterial"/>
    <property type="match status" value="1"/>
</dbReference>
<evidence type="ECO:0000256" key="3">
    <source>
        <dbReference type="ARBA" id="ARBA00022694"/>
    </source>
</evidence>